<feature type="region of interest" description="Disordered" evidence="2">
    <location>
        <begin position="520"/>
        <end position="548"/>
    </location>
</feature>
<dbReference type="EC" id="2.5.1.157" evidence="1"/>
<feature type="compositionally biased region" description="Pro residues" evidence="2">
    <location>
        <begin position="923"/>
        <end position="938"/>
    </location>
</feature>
<evidence type="ECO:0000313" key="4">
    <source>
        <dbReference type="EMBL" id="CAI9271968.1"/>
    </source>
</evidence>
<feature type="compositionally biased region" description="Basic and acidic residues" evidence="2">
    <location>
        <begin position="223"/>
        <end position="237"/>
    </location>
</feature>
<feature type="compositionally biased region" description="Basic residues" evidence="2">
    <location>
        <begin position="1"/>
        <end position="13"/>
    </location>
</feature>
<dbReference type="GO" id="GO:1904047">
    <property type="term" value="F:S-adenosyl-L-methionine binding"/>
    <property type="evidence" value="ECO:0007669"/>
    <property type="project" value="UniProtKB-UniRule"/>
</dbReference>
<dbReference type="SUPFAM" id="SSF68906">
    <property type="entry name" value="SAP domain"/>
    <property type="match status" value="1"/>
</dbReference>
<feature type="region of interest" description="Disordered" evidence="2">
    <location>
        <begin position="431"/>
        <end position="454"/>
    </location>
</feature>
<dbReference type="Pfam" id="PF16294">
    <property type="entry name" value="RSB_motif"/>
    <property type="match status" value="1"/>
</dbReference>
<dbReference type="GO" id="GO:0000455">
    <property type="term" value="P:enzyme-directed rRNA pseudouridine synthesis"/>
    <property type="evidence" value="ECO:0007669"/>
    <property type="project" value="UniProtKB-UniRule"/>
</dbReference>
<dbReference type="SUPFAM" id="SSF54928">
    <property type="entry name" value="RNA-binding domain, RBD"/>
    <property type="match status" value="1"/>
</dbReference>
<dbReference type="InterPro" id="IPR035979">
    <property type="entry name" value="RBD_domain_sf"/>
</dbReference>
<dbReference type="Pfam" id="PF04068">
    <property type="entry name" value="Fer4_RLI"/>
    <property type="match status" value="1"/>
</dbReference>
<dbReference type="InterPro" id="IPR022968">
    <property type="entry name" value="Tsr3-like"/>
</dbReference>
<feature type="compositionally biased region" description="Pro residues" evidence="2">
    <location>
        <begin position="949"/>
        <end position="971"/>
    </location>
</feature>
<feature type="region of interest" description="Disordered" evidence="2">
    <location>
        <begin position="657"/>
        <end position="701"/>
    </location>
</feature>
<comment type="function">
    <text evidence="1">Aminocarboxypropyltransferase that catalyzes the aminocarboxypropyl transfer on pseudouridine in 18S rRNA. It constitutes the last step in biosynthesis of the hypermodified N1-methyl-N3-(3-amino-3-carboxypropyl) pseudouridine (m1acp3-Psi).</text>
</comment>
<comment type="catalytic activity">
    <reaction evidence="1">
        <text>an N(1)-methylpseudouridine in rRNA + S-adenosyl-L-methionine = N(1)-methyl-N(3)-[(3S)-3-amino-3-carboxypropyl]pseudouridine in rRNA + S-methyl-5'-thioadenosine + H(+)</text>
        <dbReference type="Rhea" id="RHEA:63296"/>
        <dbReference type="Rhea" id="RHEA-COMP:11634"/>
        <dbReference type="Rhea" id="RHEA-COMP:16310"/>
        <dbReference type="ChEBI" id="CHEBI:15378"/>
        <dbReference type="ChEBI" id="CHEBI:17509"/>
        <dbReference type="ChEBI" id="CHEBI:59789"/>
        <dbReference type="ChEBI" id="CHEBI:74890"/>
        <dbReference type="ChEBI" id="CHEBI:146234"/>
        <dbReference type="EC" id="2.5.1.157"/>
    </reaction>
</comment>
<keyword evidence="5" id="KW-1185">Reference proteome</keyword>
<dbReference type="InterPro" id="IPR003034">
    <property type="entry name" value="SAP_dom"/>
</dbReference>
<dbReference type="GO" id="GO:0106388">
    <property type="term" value="F:rRNA small subunit aminocarboxypropyltransferase activity"/>
    <property type="evidence" value="ECO:0007669"/>
    <property type="project" value="UniProtKB-EC"/>
</dbReference>
<dbReference type="AlphaFoldDB" id="A0AA35YEW7"/>
<feature type="domain" description="SAP" evidence="3">
    <location>
        <begin position="342"/>
        <end position="376"/>
    </location>
</feature>
<feature type="compositionally biased region" description="Basic and acidic residues" evidence="2">
    <location>
        <begin position="533"/>
        <end position="544"/>
    </location>
</feature>
<dbReference type="InterPro" id="IPR036361">
    <property type="entry name" value="SAP_dom_sf"/>
</dbReference>
<feature type="region of interest" description="Disordered" evidence="2">
    <location>
        <begin position="886"/>
        <end position="973"/>
    </location>
</feature>
<evidence type="ECO:0000259" key="3">
    <source>
        <dbReference type="PROSITE" id="PS50800"/>
    </source>
</evidence>
<dbReference type="PANTHER" id="PTHR47031:SF12">
    <property type="entry name" value="SAP DOMAIN-CONTAINING PROTEIN-RELATED"/>
    <property type="match status" value="1"/>
</dbReference>
<evidence type="ECO:0000256" key="1">
    <source>
        <dbReference type="HAMAP-Rule" id="MF_03146"/>
    </source>
</evidence>
<keyword evidence="1" id="KW-0949">S-adenosyl-L-methionine</keyword>
<reference evidence="4" key="1">
    <citation type="submission" date="2023-04" db="EMBL/GenBank/DDBJ databases">
        <authorList>
            <person name="Vijverberg K."/>
            <person name="Xiong W."/>
            <person name="Schranz E."/>
        </authorList>
    </citation>
    <scope>NUCLEOTIDE SEQUENCE</scope>
</reference>
<sequence>MGHNKSRKFKNHHAQGQSSRTNQLNREDESLPADPETEEESSMVVSKIQLAMWDFGQCDVKRCTGRKLARFGLLKELRVGNGFGGIALSPVGQQCISREDSELIKRKGLAVVDCSWARLDDVPFTKLKCAAPRLLPWLVAANPVNYGRPCELSCVEALSAGLIICGEVENGELLLSKFKWGHSFLSLNRELLKAYSKCENSAEIINVQNSWLSEQSSKIPKAVPKEEVVGDEVHSEDEGSDDGLPPLERNVNHITLDESDTENFHDNSYIPSGCNLSFIMEPTTKILVNRLSHVVVWDLLNQCYSSEDSSGRPPLFRCGKMGEKSDTKTVSSPYVVLENRPLDQWKVTELKEELKKRKLMTKGLKEDLVKRLDEAVRSEIDDAKRNLEDDLNNAVHTDDATAVPVVTEDTTDALDNTMGKNEDLEKDVKELNKEKDGNEGLEKDNVGLDKEKDSNTSVQMEMDMVQADDGLAEKMVTEGEEGGIVSTQVESFQVVEEISVTTTTKTTVLVSEGTVDEGFDVKESQVVGNNGDSKAESQSPKEEQAEVSNQVTEVSQVISDSISVDTTISNSEKNELKDNVIADDVKSEVDVKPEMVLDDSKSEPVDIDNDNVIAADVKSEQVIELKEVKMSTNVVVSVEEVDEPLKDKITDESVDICKKSDSGDVGSSEKLNLDRSSGDDSMEEDVQESKQIDSKFTPNEVGDISGKIEVKEDDSVDVMVVDDKNSAPVEDVTSSKRKPQILAENSEVVKRQRRWNSEQQLTNNHSAVTSPKDTIQTPVKRVFSRSESKIDQELPKERIVPPSSKTPTNSLRIDNFLRPFTLKAVQELLGKTGTVVSFWMDHIKTHCYVTYASAEEAIETRNAVCNLQWPVNGGRLLMADFVDPQEVKNRVDPPPPPPPATTMQPPQPSPRLHVQKQQQQQQLPPPPALAAMQPPHPSPRLHVQKQPQQLPPPPVREVAALPPPPAAPVDPPIVTLDDLFRKTRATPRIYYLPLSDEQVAAKMKGKAGVKE</sequence>
<dbReference type="InterPro" id="IPR034257">
    <property type="entry name" value="Acinus_RRM"/>
</dbReference>
<evidence type="ECO:0000256" key="2">
    <source>
        <dbReference type="SAM" id="MobiDB-lite"/>
    </source>
</evidence>
<organism evidence="4 5">
    <name type="scientific">Lactuca saligna</name>
    <name type="common">Willowleaf lettuce</name>
    <dbReference type="NCBI Taxonomy" id="75948"/>
    <lineage>
        <taxon>Eukaryota</taxon>
        <taxon>Viridiplantae</taxon>
        <taxon>Streptophyta</taxon>
        <taxon>Embryophyta</taxon>
        <taxon>Tracheophyta</taxon>
        <taxon>Spermatophyta</taxon>
        <taxon>Magnoliopsida</taxon>
        <taxon>eudicotyledons</taxon>
        <taxon>Gunneridae</taxon>
        <taxon>Pentapetalae</taxon>
        <taxon>asterids</taxon>
        <taxon>campanulids</taxon>
        <taxon>Asterales</taxon>
        <taxon>Asteraceae</taxon>
        <taxon>Cichorioideae</taxon>
        <taxon>Cichorieae</taxon>
        <taxon>Lactucinae</taxon>
        <taxon>Lactuca</taxon>
    </lineage>
</organism>
<protein>
    <recommendedName>
        <fullName evidence="1">18S rRNA aminocarboxypropyltransferase</fullName>
        <ecNumber evidence="1">2.5.1.157</ecNumber>
    </recommendedName>
</protein>
<gene>
    <name evidence="4" type="ORF">LSALG_LOCUS12219</name>
</gene>
<dbReference type="Pfam" id="PF02037">
    <property type="entry name" value="SAP"/>
    <property type="match status" value="1"/>
</dbReference>
<dbReference type="PANTHER" id="PTHR47031">
    <property type="entry name" value="SAP DNA-BINDING DOMAIN-CONTAINING PROTEIN"/>
    <property type="match status" value="1"/>
</dbReference>
<dbReference type="SMART" id="SM00513">
    <property type="entry name" value="SAP"/>
    <property type="match status" value="1"/>
</dbReference>
<feature type="region of interest" description="Disordered" evidence="2">
    <location>
        <begin position="223"/>
        <end position="249"/>
    </location>
</feature>
<dbReference type="HAMAP" id="MF_01116">
    <property type="entry name" value="TSR3"/>
    <property type="match status" value="1"/>
</dbReference>
<dbReference type="EMBL" id="OX465078">
    <property type="protein sequence ID" value="CAI9271968.1"/>
    <property type="molecule type" value="Genomic_DNA"/>
</dbReference>
<proteinExistence type="inferred from homology"/>
<feature type="binding site" evidence="1">
    <location>
        <position position="135"/>
    </location>
    <ligand>
        <name>S-adenosyl-L-methionine</name>
        <dbReference type="ChEBI" id="CHEBI:59789"/>
    </ligand>
</feature>
<evidence type="ECO:0000313" key="5">
    <source>
        <dbReference type="Proteomes" id="UP001177003"/>
    </source>
</evidence>
<dbReference type="CDD" id="cd12432">
    <property type="entry name" value="RRM_ACINU"/>
    <property type="match status" value="1"/>
</dbReference>
<dbReference type="NCBIfam" id="NF002621">
    <property type="entry name" value="PRK02287.1"/>
    <property type="match status" value="1"/>
</dbReference>
<feature type="compositionally biased region" description="Polar residues" evidence="2">
    <location>
        <begin position="14"/>
        <end position="24"/>
    </location>
</feature>
<comment type="caution">
    <text evidence="1">Lacks conserved residue(s) required for the propagation of feature annotation.</text>
</comment>
<dbReference type="Gene3D" id="1.10.720.30">
    <property type="entry name" value="SAP domain"/>
    <property type="match status" value="1"/>
</dbReference>
<name>A0AA35YEW7_LACSI</name>
<accession>A0AA35YEW7</accession>
<dbReference type="InterPro" id="IPR032552">
    <property type="entry name" value="RSB_motif"/>
</dbReference>
<feature type="binding site" evidence="1">
    <location>
        <position position="112"/>
    </location>
    <ligand>
        <name>S-adenosyl-L-methionine</name>
        <dbReference type="ChEBI" id="CHEBI:59789"/>
    </ligand>
</feature>
<keyword evidence="1" id="KW-0808">Transferase</keyword>
<dbReference type="GO" id="GO:0003676">
    <property type="term" value="F:nucleic acid binding"/>
    <property type="evidence" value="ECO:0007669"/>
    <property type="project" value="InterPro"/>
</dbReference>
<dbReference type="InterPro" id="IPR007209">
    <property type="entry name" value="RNaseL-inhib-like_metal-bd_dom"/>
</dbReference>
<dbReference type="Proteomes" id="UP001177003">
    <property type="component" value="Chromosome 2"/>
</dbReference>
<feature type="region of interest" description="Disordered" evidence="2">
    <location>
        <begin position="1"/>
        <end position="40"/>
    </location>
</feature>
<comment type="similarity">
    <text evidence="1">Belongs to the TDD superfamily. TSR3 family.</text>
</comment>
<keyword evidence="1" id="KW-0698">rRNA processing</keyword>
<dbReference type="InterPro" id="IPR007177">
    <property type="entry name" value="Tsr3_C"/>
</dbReference>
<dbReference type="PROSITE" id="PS50800">
    <property type="entry name" value="SAP"/>
    <property type="match status" value="1"/>
</dbReference>
<dbReference type="Pfam" id="PF04034">
    <property type="entry name" value="Ribo_biogen_C"/>
    <property type="match status" value="1"/>
</dbReference>
<keyword evidence="1" id="KW-0690">Ribosome biogenesis</keyword>
<feature type="compositionally biased region" description="Pro residues" evidence="2">
    <location>
        <begin position="892"/>
        <end position="909"/>
    </location>
</feature>
<feature type="binding site" evidence="1">
    <location>
        <position position="64"/>
    </location>
    <ligand>
        <name>S-adenosyl-L-methionine</name>
        <dbReference type="ChEBI" id="CHEBI:59789"/>
    </ligand>
</feature>